<gene>
    <name evidence="10" type="ORF">B0A48_01358</name>
</gene>
<evidence type="ECO:0000256" key="8">
    <source>
        <dbReference type="SAM" id="MobiDB-lite"/>
    </source>
</evidence>
<comment type="caution">
    <text evidence="10">The sequence shown here is derived from an EMBL/GenBank/DDBJ whole genome shotgun (WGS) entry which is preliminary data.</text>
</comment>
<feature type="region of interest" description="Disordered" evidence="8">
    <location>
        <begin position="1"/>
        <end position="101"/>
    </location>
</feature>
<dbReference type="GO" id="GO:0015095">
    <property type="term" value="F:magnesium ion transmembrane transporter activity"/>
    <property type="evidence" value="ECO:0007669"/>
    <property type="project" value="TreeGrafter"/>
</dbReference>
<comment type="similarity">
    <text evidence="2">Belongs to the CorA metal ion transporter (MIT) (TC 1.A.35) family.</text>
</comment>
<dbReference type="OrthoDB" id="165352at2759"/>
<keyword evidence="3" id="KW-0813">Transport</keyword>
<feature type="transmembrane region" description="Helical" evidence="9">
    <location>
        <begin position="603"/>
        <end position="627"/>
    </location>
</feature>
<name>A0A1V8TT16_9PEZI</name>
<dbReference type="Proteomes" id="UP000192596">
    <property type="component" value="Unassembled WGS sequence"/>
</dbReference>
<feature type="transmembrane region" description="Helical" evidence="9">
    <location>
        <begin position="568"/>
        <end position="591"/>
    </location>
</feature>
<accession>A0A1V8TT16</accession>
<dbReference type="PANTHER" id="PTHR46494">
    <property type="entry name" value="CORA FAMILY METAL ION TRANSPORTER (EUROFUNG)"/>
    <property type="match status" value="1"/>
</dbReference>
<evidence type="ECO:0000256" key="9">
    <source>
        <dbReference type="SAM" id="Phobius"/>
    </source>
</evidence>
<keyword evidence="11" id="KW-1185">Reference proteome</keyword>
<evidence type="ECO:0000256" key="6">
    <source>
        <dbReference type="ARBA" id="ARBA00022989"/>
    </source>
</evidence>
<keyword evidence="7 9" id="KW-0472">Membrane</keyword>
<comment type="subcellular location">
    <subcellularLocation>
        <location evidence="1">Cell membrane</location>
        <topology evidence="1">Multi-pass membrane protein</topology>
    </subcellularLocation>
</comment>
<feature type="region of interest" description="Disordered" evidence="8">
    <location>
        <begin position="227"/>
        <end position="257"/>
    </location>
</feature>
<dbReference type="InterPro" id="IPR045863">
    <property type="entry name" value="CorA_TM1_TM2"/>
</dbReference>
<feature type="region of interest" description="Disordered" evidence="8">
    <location>
        <begin position="435"/>
        <end position="458"/>
    </location>
</feature>
<feature type="compositionally biased region" description="Basic residues" evidence="8">
    <location>
        <begin position="65"/>
        <end position="75"/>
    </location>
</feature>
<dbReference type="Pfam" id="PF01544">
    <property type="entry name" value="CorA"/>
    <property type="match status" value="1"/>
</dbReference>
<feature type="compositionally biased region" description="Basic and acidic residues" evidence="8">
    <location>
        <begin position="1"/>
        <end position="19"/>
    </location>
</feature>
<dbReference type="GO" id="GO:0005886">
    <property type="term" value="C:plasma membrane"/>
    <property type="evidence" value="ECO:0007669"/>
    <property type="project" value="UniProtKB-SubCell"/>
</dbReference>
<keyword evidence="5 9" id="KW-0812">Transmembrane</keyword>
<sequence length="889" mass="99982">MTDARDFSADDTTTRERSHTGPHLNHRPSDPAGVRITSPPTLERDRDRRGSVVSHLSHTEDPAGHMRKRRLHRSSTVKTYHEPEKHQWSQPGAEPGIDTNIEDEKIPPHLTDIKARCEISVVDFSEAEFTHQVAVNESLSGVLDRPRPENTTCRWISVNGLSWDVIRCLGNRYGLHRLAIEDLIHTHSRTKVDWYKDQAFVILTLQKLVRLHTRHDGDHCKECADYEDTESQSSNEGRSWWPGSRGSSRKGMLPKNLDRDGDGVIDDTIKAHSGMSEESPIKDIRTLHRYESSKLPEHTAFMEKHSALMKEDLVVSVEQVAIFLLDDNTIISFFEHSAEDVQGPILERLQSEATMLRRSGDASLMLQAIIDAIVDLAIPVRDAYNKVRKELQIDAMTSPDIRTSRALHIYGEEIDMLQNLIKPIVHLVNALRDHQNEPPIPHETQPLPTPPVNPPQYDYTASPLQSRDENIPPHLRTNHHKMSPTARLRNGAPLMTRSISDMQRHRSPVRLDKTSVTTVTISPTAHVYFGDVLDHCIVLIQGLEQMDASAQNISTLIFNTVGAKTNNFMSILALVTVFFAPLTTVSGYFGMNFADGAGLHHPFAYFFIVAVPFTLGCMILVVVFMAWDNIVDWFAKRGLDYRRRQRGGVRSRCSTPIQGKPPSSARPHKHLILTPMAPHDPQSSRLLLLPAELLNQILLYLLHHPLPPPTALTPPGPPFRFCANIVLASRRLNDLGTPILYGSNIFSANTSLLASHPSFILSFGPPRKTLRPVVHPHLLPLIKRFHLLVRLDTDPRFTAEDATKAFTGVEELEIEVFQSMYDSCDYRVLGLFEGVRGVGRATVGGSVGRGYADWLEGTMMRKIGDGDGEGKEFVLGEREMGWEIWRGNR</sequence>
<dbReference type="PANTHER" id="PTHR46494:SF1">
    <property type="entry name" value="CORA FAMILY METAL ION TRANSPORTER (EUROFUNG)"/>
    <property type="match status" value="1"/>
</dbReference>
<dbReference type="STRING" id="1507870.A0A1V8TT16"/>
<dbReference type="Gene3D" id="3.30.460.20">
    <property type="entry name" value="CorA soluble domain-like"/>
    <property type="match status" value="1"/>
</dbReference>
<dbReference type="SUPFAM" id="SSF144083">
    <property type="entry name" value="Magnesium transport protein CorA, transmembrane region"/>
    <property type="match status" value="1"/>
</dbReference>
<dbReference type="EMBL" id="NAJO01000002">
    <property type="protein sequence ID" value="OQO14480.1"/>
    <property type="molecule type" value="Genomic_DNA"/>
</dbReference>
<evidence type="ECO:0000256" key="1">
    <source>
        <dbReference type="ARBA" id="ARBA00004651"/>
    </source>
</evidence>
<evidence type="ECO:0000256" key="3">
    <source>
        <dbReference type="ARBA" id="ARBA00022448"/>
    </source>
</evidence>
<proteinExistence type="inferred from homology"/>
<keyword evidence="6 9" id="KW-1133">Transmembrane helix</keyword>
<evidence type="ECO:0000256" key="5">
    <source>
        <dbReference type="ARBA" id="ARBA00022692"/>
    </source>
</evidence>
<evidence type="ECO:0000256" key="7">
    <source>
        <dbReference type="ARBA" id="ARBA00023136"/>
    </source>
</evidence>
<dbReference type="InterPro" id="IPR045861">
    <property type="entry name" value="CorA_cytoplasmic_dom"/>
</dbReference>
<evidence type="ECO:0000256" key="4">
    <source>
        <dbReference type="ARBA" id="ARBA00022475"/>
    </source>
</evidence>
<evidence type="ECO:0000256" key="2">
    <source>
        <dbReference type="ARBA" id="ARBA00009765"/>
    </source>
</evidence>
<evidence type="ECO:0000313" key="10">
    <source>
        <dbReference type="EMBL" id="OQO14480.1"/>
    </source>
</evidence>
<dbReference type="AlphaFoldDB" id="A0A1V8TT16"/>
<dbReference type="InParanoid" id="A0A1V8TT16"/>
<protein>
    <submittedName>
        <fullName evidence="10">Uncharacterized protein</fullName>
    </submittedName>
</protein>
<keyword evidence="4" id="KW-1003">Cell membrane</keyword>
<dbReference type="GO" id="GO:0015087">
    <property type="term" value="F:cobalt ion transmembrane transporter activity"/>
    <property type="evidence" value="ECO:0007669"/>
    <property type="project" value="TreeGrafter"/>
</dbReference>
<organism evidence="10 11">
    <name type="scientific">Cryoendolithus antarcticus</name>
    <dbReference type="NCBI Taxonomy" id="1507870"/>
    <lineage>
        <taxon>Eukaryota</taxon>
        <taxon>Fungi</taxon>
        <taxon>Dikarya</taxon>
        <taxon>Ascomycota</taxon>
        <taxon>Pezizomycotina</taxon>
        <taxon>Dothideomycetes</taxon>
        <taxon>Dothideomycetidae</taxon>
        <taxon>Cladosporiales</taxon>
        <taxon>Cladosporiaceae</taxon>
        <taxon>Cryoendolithus</taxon>
    </lineage>
</organism>
<evidence type="ECO:0000313" key="11">
    <source>
        <dbReference type="Proteomes" id="UP000192596"/>
    </source>
</evidence>
<feature type="compositionally biased region" description="Low complexity" evidence="8">
    <location>
        <begin position="237"/>
        <end position="251"/>
    </location>
</feature>
<dbReference type="Gene3D" id="1.20.58.340">
    <property type="entry name" value="Magnesium transport protein CorA, transmembrane region"/>
    <property type="match status" value="2"/>
</dbReference>
<reference evidence="11" key="1">
    <citation type="submission" date="2017-03" db="EMBL/GenBank/DDBJ databases">
        <title>Genomes of endolithic fungi from Antarctica.</title>
        <authorList>
            <person name="Coleine C."/>
            <person name="Masonjones S."/>
            <person name="Stajich J.E."/>
        </authorList>
    </citation>
    <scope>NUCLEOTIDE SEQUENCE [LARGE SCALE GENOMIC DNA]</scope>
    <source>
        <strain evidence="11">CCFEE 5527</strain>
    </source>
</reference>
<dbReference type="GO" id="GO:0050897">
    <property type="term" value="F:cobalt ion binding"/>
    <property type="evidence" value="ECO:0007669"/>
    <property type="project" value="TreeGrafter"/>
</dbReference>
<dbReference type="SUPFAM" id="SSF143865">
    <property type="entry name" value="CorA soluble domain-like"/>
    <property type="match status" value="1"/>
</dbReference>
<dbReference type="InterPro" id="IPR002523">
    <property type="entry name" value="MgTranspt_CorA/ZnTranspt_ZntB"/>
</dbReference>
<dbReference type="GO" id="GO:0000287">
    <property type="term" value="F:magnesium ion binding"/>
    <property type="evidence" value="ECO:0007669"/>
    <property type="project" value="TreeGrafter"/>
</dbReference>